<name>A0A420WZQ4_9GAMM</name>
<keyword evidence="1" id="KW-0808">Transferase</keyword>
<organism evidence="4 5">
    <name type="scientific">Kushneria sinocarnis</name>
    <dbReference type="NCBI Taxonomy" id="595502"/>
    <lineage>
        <taxon>Bacteria</taxon>
        <taxon>Pseudomonadati</taxon>
        <taxon>Pseudomonadota</taxon>
        <taxon>Gammaproteobacteria</taxon>
        <taxon>Oceanospirillales</taxon>
        <taxon>Halomonadaceae</taxon>
        <taxon>Kushneria</taxon>
    </lineage>
</organism>
<dbReference type="InterPro" id="IPR000182">
    <property type="entry name" value="GNAT_dom"/>
</dbReference>
<keyword evidence="5" id="KW-1185">Reference proteome</keyword>
<dbReference type="GO" id="GO:0005840">
    <property type="term" value="C:ribosome"/>
    <property type="evidence" value="ECO:0007669"/>
    <property type="project" value="UniProtKB-KW"/>
</dbReference>
<keyword evidence="4" id="KW-0689">Ribosomal protein</keyword>
<feature type="domain" description="N-acetyltransferase" evidence="3">
    <location>
        <begin position="1"/>
        <end position="139"/>
    </location>
</feature>
<keyword evidence="4" id="KW-0687">Ribonucleoprotein</keyword>
<accession>A0A420WZQ4</accession>
<dbReference type="PANTHER" id="PTHR43877:SF2">
    <property type="entry name" value="AMINOALKYLPHOSPHONATE N-ACETYLTRANSFERASE-RELATED"/>
    <property type="match status" value="1"/>
</dbReference>
<dbReference type="OrthoDB" id="1821130at2"/>
<dbReference type="GO" id="GO:0016747">
    <property type="term" value="F:acyltransferase activity, transferring groups other than amino-acyl groups"/>
    <property type="evidence" value="ECO:0007669"/>
    <property type="project" value="InterPro"/>
</dbReference>
<dbReference type="Proteomes" id="UP000281975">
    <property type="component" value="Unassembled WGS sequence"/>
</dbReference>
<dbReference type="Pfam" id="PF00583">
    <property type="entry name" value="Acetyltransf_1"/>
    <property type="match status" value="1"/>
</dbReference>
<evidence type="ECO:0000313" key="5">
    <source>
        <dbReference type="Proteomes" id="UP000281975"/>
    </source>
</evidence>
<dbReference type="CDD" id="cd04301">
    <property type="entry name" value="NAT_SF"/>
    <property type="match status" value="1"/>
</dbReference>
<dbReference type="AlphaFoldDB" id="A0A420WZQ4"/>
<evidence type="ECO:0000256" key="1">
    <source>
        <dbReference type="ARBA" id="ARBA00022679"/>
    </source>
</evidence>
<evidence type="ECO:0000259" key="3">
    <source>
        <dbReference type="PROSITE" id="PS51186"/>
    </source>
</evidence>
<dbReference type="EMBL" id="RBIN01000002">
    <property type="protein sequence ID" value="RKR06821.1"/>
    <property type="molecule type" value="Genomic_DNA"/>
</dbReference>
<keyword evidence="2" id="KW-0012">Acyltransferase</keyword>
<dbReference type="NCBIfam" id="NF002959">
    <property type="entry name" value="PRK03624.1"/>
    <property type="match status" value="1"/>
</dbReference>
<comment type="caution">
    <text evidence="4">The sequence shown here is derived from an EMBL/GenBank/DDBJ whole genome shotgun (WGS) entry which is preliminary data.</text>
</comment>
<reference evidence="4 5" key="1">
    <citation type="submission" date="2018-10" db="EMBL/GenBank/DDBJ databases">
        <title>Genomic Encyclopedia of Type Strains, Phase IV (KMG-IV): sequencing the most valuable type-strain genomes for metagenomic binning, comparative biology and taxonomic classification.</title>
        <authorList>
            <person name="Goeker M."/>
        </authorList>
    </citation>
    <scope>NUCLEOTIDE SEQUENCE [LARGE SCALE GENOMIC DNA]</scope>
    <source>
        <strain evidence="4 5">DSM 23229</strain>
    </source>
</reference>
<gene>
    <name evidence="4" type="ORF">C7446_0820</name>
</gene>
<proteinExistence type="predicted"/>
<evidence type="ECO:0000256" key="2">
    <source>
        <dbReference type="ARBA" id="ARBA00023315"/>
    </source>
</evidence>
<protein>
    <submittedName>
        <fullName evidence="4">Ribosomal protein S18 acetylase RimI-like enzyme</fullName>
    </submittedName>
</protein>
<dbReference type="InterPro" id="IPR016181">
    <property type="entry name" value="Acyl_CoA_acyltransferase"/>
</dbReference>
<dbReference type="Gene3D" id="3.40.630.30">
    <property type="match status" value="1"/>
</dbReference>
<dbReference type="PROSITE" id="PS51186">
    <property type="entry name" value="GNAT"/>
    <property type="match status" value="1"/>
</dbReference>
<evidence type="ECO:0000313" key="4">
    <source>
        <dbReference type="EMBL" id="RKR06821.1"/>
    </source>
</evidence>
<sequence length="139" mass="16008">MQLRPYRNGDEEAVISLWQQCALTRPWNDPHRDIARKCAEDPTLFLVGTIDEQLMASAMAGYDGHRGWLHYLAVAPEWQGRGYGRELIVAVERLLIERGCPRLMMMVRPGQPRLLEYYRELGYDAGDFTTLGKRLIADE</sequence>
<dbReference type="InterPro" id="IPR050832">
    <property type="entry name" value="Bact_Acetyltransf"/>
</dbReference>
<dbReference type="SUPFAM" id="SSF55729">
    <property type="entry name" value="Acyl-CoA N-acyltransferases (Nat)"/>
    <property type="match status" value="1"/>
</dbReference>
<dbReference type="RefSeq" id="WP_121171519.1">
    <property type="nucleotide sequence ID" value="NZ_RBIN01000002.1"/>
</dbReference>
<dbReference type="PANTHER" id="PTHR43877">
    <property type="entry name" value="AMINOALKYLPHOSPHONATE N-ACETYLTRANSFERASE-RELATED-RELATED"/>
    <property type="match status" value="1"/>
</dbReference>